<evidence type="ECO:0000256" key="1">
    <source>
        <dbReference type="ARBA" id="ARBA00004651"/>
    </source>
</evidence>
<keyword evidence="4 6" id="KW-1133">Transmembrane helix</keyword>
<dbReference type="Proteomes" id="UP000265614">
    <property type="component" value="Unassembled WGS sequence"/>
</dbReference>
<dbReference type="AlphaFoldDB" id="A0A3A3Z2A2"/>
<dbReference type="InterPro" id="IPR001958">
    <property type="entry name" value="Tet-R_TetA/multi-R_MdtG-like"/>
</dbReference>
<feature type="transmembrane region" description="Helical" evidence="6">
    <location>
        <begin position="69"/>
        <end position="89"/>
    </location>
</feature>
<evidence type="ECO:0000256" key="2">
    <source>
        <dbReference type="ARBA" id="ARBA00022448"/>
    </source>
</evidence>
<feature type="transmembrane region" description="Helical" evidence="6">
    <location>
        <begin position="95"/>
        <end position="117"/>
    </location>
</feature>
<feature type="transmembrane region" description="Helical" evidence="6">
    <location>
        <begin position="129"/>
        <end position="153"/>
    </location>
</feature>
<dbReference type="PANTHER" id="PTHR23506:SF23">
    <property type="entry name" value="GH10249P"/>
    <property type="match status" value="1"/>
</dbReference>
<dbReference type="GO" id="GO:0005886">
    <property type="term" value="C:plasma membrane"/>
    <property type="evidence" value="ECO:0007669"/>
    <property type="project" value="UniProtKB-SubCell"/>
</dbReference>
<dbReference type="OrthoDB" id="9793283at2"/>
<proteinExistence type="predicted"/>
<evidence type="ECO:0000313" key="9">
    <source>
        <dbReference type="Proteomes" id="UP000265614"/>
    </source>
</evidence>
<dbReference type="Gene3D" id="1.20.1720.10">
    <property type="entry name" value="Multidrug resistance protein D"/>
    <property type="match status" value="1"/>
</dbReference>
<dbReference type="InterPro" id="IPR036259">
    <property type="entry name" value="MFS_trans_sf"/>
</dbReference>
<sequence length="398" mass="39047">MPREVAVLAAVAFAVALGFGVVAPAIPLFAREFGVGRTAAGAVVSAFAAMRLASALLGGRLVDRYGERLVLATGIGIVAVSSLLAGLAQSYAQLLVLRGVGGVGSAMFTVSAVSLVLRVVGPDQRARAMGVYQGGFILGGIAGPAFGGALAGGSLRAPFFVYAATLAAAGAIGMVFLRAAHLGEAPAQGTAAPERTTLRQSLGLASYRAALVTNLGVGWVLLGLRASLLPLFVVEGLGRDPFWTGVGLVVSALGQAALLLPAGRVADTVGRRPAMLLGGVLAVGSTATLALSTSVVAYVLAMVAFGAGFAFLGTAPAAVVGDVAPGRGGTSVAAFQMASDLGAVVGPVLAGALADSVSYGAAWGASAGVLAAGLLLTAVMPETRRAAPAGPVAGHRPG</sequence>
<gene>
    <name evidence="8" type="ORF">D5H78_02970</name>
</gene>
<evidence type="ECO:0000256" key="4">
    <source>
        <dbReference type="ARBA" id="ARBA00022989"/>
    </source>
</evidence>
<dbReference type="InterPro" id="IPR020846">
    <property type="entry name" value="MFS_dom"/>
</dbReference>
<evidence type="ECO:0000259" key="7">
    <source>
        <dbReference type="PROSITE" id="PS50850"/>
    </source>
</evidence>
<accession>A0A3A3Z2A2</accession>
<dbReference type="InterPro" id="IPR011701">
    <property type="entry name" value="MFS"/>
</dbReference>
<evidence type="ECO:0000256" key="5">
    <source>
        <dbReference type="ARBA" id="ARBA00023136"/>
    </source>
</evidence>
<reference evidence="8 9" key="1">
    <citation type="submission" date="2018-09" db="EMBL/GenBank/DDBJ databases">
        <title>YIM 75000 draft genome.</title>
        <authorList>
            <person name="Tang S."/>
            <person name="Feng Y."/>
        </authorList>
    </citation>
    <scope>NUCLEOTIDE SEQUENCE [LARGE SCALE GENOMIC DNA]</scope>
    <source>
        <strain evidence="8 9">YIM 75000</strain>
    </source>
</reference>
<keyword evidence="9" id="KW-1185">Reference proteome</keyword>
<comment type="caution">
    <text evidence="8">The sequence shown here is derived from an EMBL/GenBank/DDBJ whole genome shotgun (WGS) entry which is preliminary data.</text>
</comment>
<feature type="domain" description="Major facilitator superfamily (MFS) profile" evidence="7">
    <location>
        <begin position="4"/>
        <end position="384"/>
    </location>
</feature>
<feature type="transmembrane region" description="Helical" evidence="6">
    <location>
        <begin position="274"/>
        <end position="291"/>
    </location>
</feature>
<dbReference type="Pfam" id="PF07690">
    <property type="entry name" value="MFS_1"/>
    <property type="match status" value="1"/>
</dbReference>
<feature type="transmembrane region" description="Helical" evidence="6">
    <location>
        <begin position="297"/>
        <end position="320"/>
    </location>
</feature>
<dbReference type="EMBL" id="QZEZ01000001">
    <property type="protein sequence ID" value="RJK98390.1"/>
    <property type="molecule type" value="Genomic_DNA"/>
</dbReference>
<protein>
    <submittedName>
        <fullName evidence="8">MFS transporter</fullName>
    </submittedName>
</protein>
<dbReference type="SUPFAM" id="SSF103473">
    <property type="entry name" value="MFS general substrate transporter"/>
    <property type="match status" value="1"/>
</dbReference>
<dbReference type="PANTHER" id="PTHR23506">
    <property type="entry name" value="GH10249P"/>
    <property type="match status" value="1"/>
</dbReference>
<feature type="transmembrane region" description="Helical" evidence="6">
    <location>
        <begin position="242"/>
        <end position="262"/>
    </location>
</feature>
<dbReference type="Gene3D" id="1.20.1250.20">
    <property type="entry name" value="MFS general substrate transporter like domains"/>
    <property type="match status" value="1"/>
</dbReference>
<keyword evidence="2" id="KW-0813">Transport</keyword>
<feature type="transmembrane region" description="Helical" evidence="6">
    <location>
        <begin position="159"/>
        <end position="180"/>
    </location>
</feature>
<evidence type="ECO:0000313" key="8">
    <source>
        <dbReference type="EMBL" id="RJK98390.1"/>
    </source>
</evidence>
<dbReference type="CDD" id="cd17325">
    <property type="entry name" value="MFS_MdtG_SLC18_like"/>
    <property type="match status" value="1"/>
</dbReference>
<feature type="transmembrane region" description="Helical" evidence="6">
    <location>
        <begin position="332"/>
        <end position="354"/>
    </location>
</feature>
<dbReference type="InterPro" id="IPR050930">
    <property type="entry name" value="MFS_Vesicular_Transporter"/>
</dbReference>
<keyword evidence="5 6" id="KW-0472">Membrane</keyword>
<evidence type="ECO:0000256" key="3">
    <source>
        <dbReference type="ARBA" id="ARBA00022692"/>
    </source>
</evidence>
<dbReference type="PRINTS" id="PR01035">
    <property type="entry name" value="TCRTETA"/>
</dbReference>
<feature type="transmembrane region" description="Helical" evidence="6">
    <location>
        <begin position="35"/>
        <end position="57"/>
    </location>
</feature>
<evidence type="ECO:0000256" key="6">
    <source>
        <dbReference type="SAM" id="Phobius"/>
    </source>
</evidence>
<feature type="transmembrane region" description="Helical" evidence="6">
    <location>
        <begin position="360"/>
        <end position="379"/>
    </location>
</feature>
<feature type="transmembrane region" description="Helical" evidence="6">
    <location>
        <begin position="201"/>
        <end position="222"/>
    </location>
</feature>
<organism evidence="8 9">
    <name type="scientific">Vallicoccus soli</name>
    <dbReference type="NCBI Taxonomy" id="2339232"/>
    <lineage>
        <taxon>Bacteria</taxon>
        <taxon>Bacillati</taxon>
        <taxon>Actinomycetota</taxon>
        <taxon>Actinomycetes</taxon>
        <taxon>Motilibacterales</taxon>
        <taxon>Vallicoccaceae</taxon>
        <taxon>Vallicoccus</taxon>
    </lineage>
</organism>
<dbReference type="PROSITE" id="PS50850">
    <property type="entry name" value="MFS"/>
    <property type="match status" value="1"/>
</dbReference>
<keyword evidence="3 6" id="KW-0812">Transmembrane</keyword>
<name>A0A3A3Z2A2_9ACTN</name>
<dbReference type="GO" id="GO:0022857">
    <property type="term" value="F:transmembrane transporter activity"/>
    <property type="evidence" value="ECO:0007669"/>
    <property type="project" value="InterPro"/>
</dbReference>
<comment type="subcellular location">
    <subcellularLocation>
        <location evidence="1">Cell membrane</location>
        <topology evidence="1">Multi-pass membrane protein</topology>
    </subcellularLocation>
</comment>